<dbReference type="EMBL" id="VAHF01000004">
    <property type="protein sequence ID" value="TXG63687.1"/>
    <property type="molecule type" value="Genomic_DNA"/>
</dbReference>
<name>A0A5C7I315_9ROSI</name>
<gene>
    <name evidence="2" type="ORF">EZV62_010681</name>
</gene>
<organism evidence="2 3">
    <name type="scientific">Acer yangbiense</name>
    <dbReference type="NCBI Taxonomy" id="1000413"/>
    <lineage>
        <taxon>Eukaryota</taxon>
        <taxon>Viridiplantae</taxon>
        <taxon>Streptophyta</taxon>
        <taxon>Embryophyta</taxon>
        <taxon>Tracheophyta</taxon>
        <taxon>Spermatophyta</taxon>
        <taxon>Magnoliopsida</taxon>
        <taxon>eudicotyledons</taxon>
        <taxon>Gunneridae</taxon>
        <taxon>Pentapetalae</taxon>
        <taxon>rosids</taxon>
        <taxon>malvids</taxon>
        <taxon>Sapindales</taxon>
        <taxon>Sapindaceae</taxon>
        <taxon>Hippocastanoideae</taxon>
        <taxon>Acereae</taxon>
        <taxon>Acer</taxon>
    </lineage>
</organism>
<keyword evidence="3" id="KW-1185">Reference proteome</keyword>
<dbReference type="PANTHER" id="PTHR31833:SF2">
    <property type="entry name" value="UPF0690 PROTEIN C1ORF52"/>
    <property type="match status" value="1"/>
</dbReference>
<feature type="compositionally biased region" description="Basic and acidic residues" evidence="1">
    <location>
        <begin position="103"/>
        <end position="120"/>
    </location>
</feature>
<sequence>MKRGVPWNDEDSDSSSSSDSDAQADKDVGKPNKITIFATFADVVKKVSGVGSIELWIFNSRRKKSGALDFEALKRYGYKGGLSVLNVPLPKEDVQPDWTWSTGREHREGKESEKSSEEQQKPGAVVMDITWKDQEKEKEKKNVSFSQKEKRKRELGQASRAKNYVEEEKRLLRESGVYSGFDA</sequence>
<feature type="region of interest" description="Disordered" evidence="1">
    <location>
        <begin position="1"/>
        <end position="28"/>
    </location>
</feature>
<dbReference type="OrthoDB" id="1906229at2759"/>
<comment type="caution">
    <text evidence="2">The sequence shown here is derived from an EMBL/GenBank/DDBJ whole genome shotgun (WGS) entry which is preliminary data.</text>
</comment>
<evidence type="ECO:0000256" key="1">
    <source>
        <dbReference type="SAM" id="MobiDB-lite"/>
    </source>
</evidence>
<evidence type="ECO:0000313" key="3">
    <source>
        <dbReference type="Proteomes" id="UP000323000"/>
    </source>
</evidence>
<feature type="region of interest" description="Disordered" evidence="1">
    <location>
        <begin position="93"/>
        <end position="166"/>
    </location>
</feature>
<evidence type="ECO:0000313" key="2">
    <source>
        <dbReference type="EMBL" id="TXG63687.1"/>
    </source>
</evidence>
<dbReference type="Proteomes" id="UP000323000">
    <property type="component" value="Chromosome 4"/>
</dbReference>
<accession>A0A5C7I315</accession>
<feature type="compositionally biased region" description="Basic and acidic residues" evidence="1">
    <location>
        <begin position="130"/>
        <end position="142"/>
    </location>
</feature>
<reference evidence="3" key="1">
    <citation type="journal article" date="2019" name="Gigascience">
        <title>De novo genome assembly of the endangered Acer yangbiense, a plant species with extremely small populations endemic to Yunnan Province, China.</title>
        <authorList>
            <person name="Yang J."/>
            <person name="Wariss H.M."/>
            <person name="Tao L."/>
            <person name="Zhang R."/>
            <person name="Yun Q."/>
            <person name="Hollingsworth P."/>
            <person name="Dao Z."/>
            <person name="Luo G."/>
            <person name="Guo H."/>
            <person name="Ma Y."/>
            <person name="Sun W."/>
        </authorList>
    </citation>
    <scope>NUCLEOTIDE SEQUENCE [LARGE SCALE GENOMIC DNA]</scope>
    <source>
        <strain evidence="3">cv. Malutang</strain>
    </source>
</reference>
<dbReference type="PANTHER" id="PTHR31833">
    <property type="entry name" value="UPF0690 PROTEIN C1ORF52"/>
    <property type="match status" value="1"/>
</dbReference>
<dbReference type="AlphaFoldDB" id="A0A5C7I315"/>
<proteinExistence type="predicted"/>
<protein>
    <submittedName>
        <fullName evidence="2">Uncharacterized protein</fullName>
    </submittedName>
</protein>